<sequence length="189" mass="21564">MVDVSVIIAIISLVSSLAAAGFTGWNSFYIERVKRRAENKALMSFKYRDPLILAAMDLQSRIFAIVQGGLLSFHDDDDKRDLVYVYTAFLLGQYLSWTFILRRQAQFLRFSTANSELSHMLEIVTNELAMDVRPGERPFMLWRGQQMAIGEIMTEKDGDEYYCIGYSTFVENMLPIQNFTLGSAQSRGV</sequence>
<evidence type="ECO:0000313" key="2">
    <source>
        <dbReference type="EMBL" id="CZR68072.1"/>
    </source>
</evidence>
<feature type="transmembrane region" description="Helical" evidence="1">
    <location>
        <begin position="83"/>
        <end position="101"/>
    </location>
</feature>
<organism evidence="2 3">
    <name type="scientific">Phialocephala subalpina</name>
    <dbReference type="NCBI Taxonomy" id="576137"/>
    <lineage>
        <taxon>Eukaryota</taxon>
        <taxon>Fungi</taxon>
        <taxon>Dikarya</taxon>
        <taxon>Ascomycota</taxon>
        <taxon>Pezizomycotina</taxon>
        <taxon>Leotiomycetes</taxon>
        <taxon>Helotiales</taxon>
        <taxon>Mollisiaceae</taxon>
        <taxon>Phialocephala</taxon>
        <taxon>Phialocephala fortinii species complex</taxon>
    </lineage>
</organism>
<gene>
    <name evidence="2" type="ORF">PAC_17971</name>
</gene>
<feature type="transmembrane region" description="Helical" evidence="1">
    <location>
        <begin position="6"/>
        <end position="30"/>
    </location>
</feature>
<dbReference type="OrthoDB" id="531190at2759"/>
<dbReference type="Proteomes" id="UP000184330">
    <property type="component" value="Unassembled WGS sequence"/>
</dbReference>
<proteinExistence type="predicted"/>
<keyword evidence="3" id="KW-1185">Reference proteome</keyword>
<keyword evidence="1" id="KW-0812">Transmembrane</keyword>
<evidence type="ECO:0000256" key="1">
    <source>
        <dbReference type="SAM" id="Phobius"/>
    </source>
</evidence>
<dbReference type="EMBL" id="FJOG01000050">
    <property type="protein sequence ID" value="CZR68072.1"/>
    <property type="molecule type" value="Genomic_DNA"/>
</dbReference>
<keyword evidence="1" id="KW-0472">Membrane</keyword>
<dbReference type="AlphaFoldDB" id="A0A1L7XSQ7"/>
<reference evidence="2 3" key="1">
    <citation type="submission" date="2016-03" db="EMBL/GenBank/DDBJ databases">
        <authorList>
            <person name="Ploux O."/>
        </authorList>
    </citation>
    <scope>NUCLEOTIDE SEQUENCE [LARGE SCALE GENOMIC DNA]</scope>
    <source>
        <strain evidence="2 3">UAMH 11012</strain>
    </source>
</reference>
<keyword evidence="1" id="KW-1133">Transmembrane helix</keyword>
<evidence type="ECO:0000313" key="3">
    <source>
        <dbReference type="Proteomes" id="UP000184330"/>
    </source>
</evidence>
<accession>A0A1L7XSQ7</accession>
<dbReference type="STRING" id="576137.A0A1L7XSQ7"/>
<name>A0A1L7XSQ7_9HELO</name>
<protein>
    <submittedName>
        <fullName evidence="2">Uncharacterized protein</fullName>
    </submittedName>
</protein>